<dbReference type="AlphaFoldDB" id="A0ABD0PWP9"/>
<accession>A0ABD0PWP9</accession>
<name>A0ABD0PWP9_CIRMR</name>
<evidence type="ECO:0000313" key="1">
    <source>
        <dbReference type="EMBL" id="KAL0178470.1"/>
    </source>
</evidence>
<organism evidence="1 2">
    <name type="scientific">Cirrhinus mrigala</name>
    <name type="common">Mrigala</name>
    <dbReference type="NCBI Taxonomy" id="683832"/>
    <lineage>
        <taxon>Eukaryota</taxon>
        <taxon>Metazoa</taxon>
        <taxon>Chordata</taxon>
        <taxon>Craniata</taxon>
        <taxon>Vertebrata</taxon>
        <taxon>Euteleostomi</taxon>
        <taxon>Actinopterygii</taxon>
        <taxon>Neopterygii</taxon>
        <taxon>Teleostei</taxon>
        <taxon>Ostariophysi</taxon>
        <taxon>Cypriniformes</taxon>
        <taxon>Cyprinidae</taxon>
        <taxon>Labeoninae</taxon>
        <taxon>Labeonini</taxon>
        <taxon>Cirrhinus</taxon>
    </lineage>
</organism>
<evidence type="ECO:0000313" key="2">
    <source>
        <dbReference type="Proteomes" id="UP001529510"/>
    </source>
</evidence>
<dbReference type="EMBL" id="JAMKFB020000013">
    <property type="protein sequence ID" value="KAL0178470.1"/>
    <property type="molecule type" value="Genomic_DNA"/>
</dbReference>
<dbReference type="Proteomes" id="UP001529510">
    <property type="component" value="Unassembled WGS sequence"/>
</dbReference>
<comment type="caution">
    <text evidence="1">The sequence shown here is derived from an EMBL/GenBank/DDBJ whole genome shotgun (WGS) entry which is preliminary data.</text>
</comment>
<keyword evidence="2" id="KW-1185">Reference proteome</keyword>
<sequence length="142" mass="15407">PRTTGQDGRLTLAKMVSSPESPAKMEVMDIMDMALLLGFTAPIVSPESPTYPLVPSSPPVPVPPERPPVYAPPERPLEPNCLVHHGFLCSLIHHGSPNCLLRHGPKLPDPPWLPELPDPPWRTSLIPSCFSPAVASRAFLCV</sequence>
<gene>
    <name evidence="1" type="ORF">M9458_027364</name>
</gene>
<reference evidence="1 2" key="1">
    <citation type="submission" date="2024-05" db="EMBL/GenBank/DDBJ databases">
        <title>Genome sequencing and assembly of Indian major carp, Cirrhinus mrigala (Hamilton, 1822).</title>
        <authorList>
            <person name="Mohindra V."/>
            <person name="Chowdhury L.M."/>
            <person name="Lal K."/>
            <person name="Jena J.K."/>
        </authorList>
    </citation>
    <scope>NUCLEOTIDE SEQUENCE [LARGE SCALE GENOMIC DNA]</scope>
    <source>
        <strain evidence="1">CM1030</strain>
        <tissue evidence="1">Blood</tissue>
    </source>
</reference>
<protein>
    <submittedName>
        <fullName evidence="1">Uncharacterized protein</fullName>
    </submittedName>
</protein>
<proteinExistence type="predicted"/>
<feature type="non-terminal residue" evidence="1">
    <location>
        <position position="1"/>
    </location>
</feature>